<dbReference type="PROSITE" id="PS51257">
    <property type="entry name" value="PROKAR_LIPOPROTEIN"/>
    <property type="match status" value="1"/>
</dbReference>
<evidence type="ECO:0000259" key="2">
    <source>
        <dbReference type="Pfam" id="PF00149"/>
    </source>
</evidence>
<feature type="signal peptide" evidence="1">
    <location>
        <begin position="1"/>
        <end position="22"/>
    </location>
</feature>
<evidence type="ECO:0008006" key="6">
    <source>
        <dbReference type="Google" id="ProtNLM"/>
    </source>
</evidence>
<dbReference type="PANTHER" id="PTHR11575">
    <property type="entry name" value="5'-NUCLEOTIDASE-RELATED"/>
    <property type="match status" value="1"/>
</dbReference>
<dbReference type="RefSeq" id="XP_043007806.1">
    <property type="nucleotide sequence ID" value="XM_043155340.1"/>
</dbReference>
<keyword evidence="1" id="KW-0732">Signal</keyword>
<dbReference type="Gene3D" id="3.90.780.10">
    <property type="entry name" value="5'-Nucleotidase, C-terminal domain"/>
    <property type="match status" value="2"/>
</dbReference>
<feature type="domain" description="Putative 5'-nucleotidase C-terminal" evidence="3">
    <location>
        <begin position="379"/>
        <end position="587"/>
    </location>
</feature>
<dbReference type="InterPro" id="IPR014485">
    <property type="entry name" value="Pesterase_C1039"/>
</dbReference>
<dbReference type="GO" id="GO:0009166">
    <property type="term" value="P:nucleotide catabolic process"/>
    <property type="evidence" value="ECO:0007669"/>
    <property type="project" value="InterPro"/>
</dbReference>
<organism evidence="4 5">
    <name type="scientific">Marasmius oreades</name>
    <name type="common">fairy-ring Marasmius</name>
    <dbReference type="NCBI Taxonomy" id="181124"/>
    <lineage>
        <taxon>Eukaryota</taxon>
        <taxon>Fungi</taxon>
        <taxon>Dikarya</taxon>
        <taxon>Basidiomycota</taxon>
        <taxon>Agaricomycotina</taxon>
        <taxon>Agaricomycetes</taxon>
        <taxon>Agaricomycetidae</taxon>
        <taxon>Agaricales</taxon>
        <taxon>Marasmiineae</taxon>
        <taxon>Marasmiaceae</taxon>
        <taxon>Marasmius</taxon>
    </lineage>
</organism>
<dbReference type="FunFam" id="3.60.21.10:FF:000043">
    <property type="entry name" value="Ser/Thr protein phosphatase family"/>
    <property type="match status" value="1"/>
</dbReference>
<dbReference type="InterPro" id="IPR006179">
    <property type="entry name" value="5_nucleotidase/apyrase"/>
</dbReference>
<name>A0A9P7USM6_9AGAR</name>
<dbReference type="PIRSF" id="PIRSF017316">
    <property type="entry name" value="Pesterase_C1039"/>
    <property type="match status" value="1"/>
</dbReference>
<dbReference type="InterPro" id="IPR029052">
    <property type="entry name" value="Metallo-depent_PP-like"/>
</dbReference>
<evidence type="ECO:0000259" key="3">
    <source>
        <dbReference type="Pfam" id="PF21953"/>
    </source>
</evidence>
<dbReference type="GO" id="GO:0005576">
    <property type="term" value="C:extracellular region"/>
    <property type="evidence" value="ECO:0007669"/>
    <property type="project" value="UniProtKB-ARBA"/>
</dbReference>
<accession>A0A9P7USM6</accession>
<dbReference type="InterPro" id="IPR004843">
    <property type="entry name" value="Calcineurin-like_PHP"/>
</dbReference>
<sequence length="625" mass="69322">MSSKIVSGLLLFGFAQIQSVVGCGDAPGHVHSLRARQPPPTIPPSRPLEWGDINIIQTTDTHGWLLGHQKTSFPEPNYSADLGDFASFVTHMKEIALEKDVDILLVDSGDLHDGTGLSDGFPPGGVDGRESNEFLKQLPYDVMAIGNHELYIYNITRDMHENFAPALKGRYLSSNVNITITDEGNNTRDVPVGSRFAKFKTRKGRSVTALGVMFEFTGNDHDTTVQKVADMVEEPWFLEAIRDEPDIFLLAGHMPVARDKWPVVFDAIRAVHPTTPILIAGGHSHIRDCLQLDGRSISLQSGRYMETIGWMSAKLNVDKTKNITFSRRYLDANRVTYEFHTKKKNATFDTPRGLAIRQGLEDLVKKFNLDFLYGTAPQDYKVSGAPYPSNGSILSLFAEQAVPVALAINNTRADIPSYLIIQGGSLRYDIFAGPFTKNDQLTASPFTNAFVFIAGVPLRVAMEVLPILNGDAPAPAGVNKRRANDDDLYARGEVESMYRAWLEDMYRNHLEEMLRARSVAEDQNQNQNLTLGYVTQDACPGIGDDIPHTPLQVFPLPDVISSQPPKVATNDSLIDFVFSDFIQPDVLDALNAVQKDRVFTNGDVESYSPFLFKDVLGLFAQEVWN</sequence>
<dbReference type="GeneID" id="66079455"/>
<gene>
    <name evidence="4" type="ORF">E1B28_010379</name>
</gene>
<dbReference type="InterPro" id="IPR041823">
    <property type="entry name" value="YHR202W_N"/>
</dbReference>
<feature type="domain" description="Calcineurin-like phosphoesterase" evidence="2">
    <location>
        <begin position="54"/>
        <end position="286"/>
    </location>
</feature>
<evidence type="ECO:0000313" key="4">
    <source>
        <dbReference type="EMBL" id="KAG7091336.1"/>
    </source>
</evidence>
<dbReference type="KEGG" id="more:E1B28_010379"/>
<dbReference type="CDD" id="cd07407">
    <property type="entry name" value="MPP_YHR202W_N"/>
    <property type="match status" value="1"/>
</dbReference>
<dbReference type="SUPFAM" id="SSF56300">
    <property type="entry name" value="Metallo-dependent phosphatases"/>
    <property type="match status" value="1"/>
</dbReference>
<protein>
    <recommendedName>
        <fullName evidence="6">Calcineurin-like phosphoesterase domain-containing protein</fullName>
    </recommendedName>
</protein>
<evidence type="ECO:0000256" key="1">
    <source>
        <dbReference type="SAM" id="SignalP"/>
    </source>
</evidence>
<dbReference type="EMBL" id="CM032186">
    <property type="protein sequence ID" value="KAG7091336.1"/>
    <property type="molecule type" value="Genomic_DNA"/>
</dbReference>
<dbReference type="Gene3D" id="3.60.21.10">
    <property type="match status" value="1"/>
</dbReference>
<feature type="chain" id="PRO_5040131411" description="Calcineurin-like phosphoesterase domain-containing protein" evidence="1">
    <location>
        <begin position="23"/>
        <end position="625"/>
    </location>
</feature>
<reference evidence="4" key="1">
    <citation type="journal article" date="2021" name="Genome Biol. Evol.">
        <title>The assembled and annotated genome of the fairy-ring fungus Marasmius oreades.</title>
        <authorList>
            <person name="Hiltunen M."/>
            <person name="Ament-Velasquez S.L."/>
            <person name="Johannesson H."/>
        </authorList>
    </citation>
    <scope>NUCLEOTIDE SEQUENCE</scope>
    <source>
        <strain evidence="4">03SP1</strain>
    </source>
</reference>
<evidence type="ECO:0000313" key="5">
    <source>
        <dbReference type="Proteomes" id="UP001049176"/>
    </source>
</evidence>
<dbReference type="SUPFAM" id="SSF55816">
    <property type="entry name" value="5'-nucleotidase (syn. UDP-sugar hydrolase), C-terminal domain"/>
    <property type="match status" value="1"/>
</dbReference>
<dbReference type="Proteomes" id="UP001049176">
    <property type="component" value="Chromosome 6"/>
</dbReference>
<dbReference type="OrthoDB" id="7722975at2759"/>
<dbReference type="Pfam" id="PF00149">
    <property type="entry name" value="Metallophos"/>
    <property type="match status" value="1"/>
</dbReference>
<dbReference type="GO" id="GO:0005829">
    <property type="term" value="C:cytosol"/>
    <property type="evidence" value="ECO:0007669"/>
    <property type="project" value="TreeGrafter"/>
</dbReference>
<dbReference type="AlphaFoldDB" id="A0A9P7USM6"/>
<dbReference type="GO" id="GO:0016787">
    <property type="term" value="F:hydrolase activity"/>
    <property type="evidence" value="ECO:0007669"/>
    <property type="project" value="InterPro"/>
</dbReference>
<keyword evidence="5" id="KW-1185">Reference proteome</keyword>
<dbReference type="Pfam" id="PF21953">
    <property type="entry name" value="NadN_nucleosid_C"/>
    <property type="match status" value="1"/>
</dbReference>
<dbReference type="InterPro" id="IPR036907">
    <property type="entry name" value="5'-Nucleotdase_C_sf"/>
</dbReference>
<proteinExistence type="predicted"/>
<dbReference type="PANTHER" id="PTHR11575:SF22">
    <property type="entry name" value="ADL392WP"/>
    <property type="match status" value="1"/>
</dbReference>
<dbReference type="InterPro" id="IPR053828">
    <property type="entry name" value="Nucleosidase_C"/>
</dbReference>
<comment type="caution">
    <text evidence="4">The sequence shown here is derived from an EMBL/GenBank/DDBJ whole genome shotgun (WGS) entry which is preliminary data.</text>
</comment>